<protein>
    <submittedName>
        <fullName evidence="1">Sporulation protein YpjB</fullName>
    </submittedName>
</protein>
<organism evidence="1 2">
    <name type="scientific">Gracilibacillus pellucidus</name>
    <dbReference type="NCBI Taxonomy" id="3095368"/>
    <lineage>
        <taxon>Bacteria</taxon>
        <taxon>Bacillati</taxon>
        <taxon>Bacillota</taxon>
        <taxon>Bacilli</taxon>
        <taxon>Bacillales</taxon>
        <taxon>Bacillaceae</taxon>
        <taxon>Gracilibacillus</taxon>
    </lineage>
</organism>
<comment type="caution">
    <text evidence="1">The sequence shown here is derived from an EMBL/GenBank/DDBJ whole genome shotgun (WGS) entry which is preliminary data.</text>
</comment>
<evidence type="ECO:0000313" key="2">
    <source>
        <dbReference type="Proteomes" id="UP001277972"/>
    </source>
</evidence>
<accession>A0ACC6M5A2</accession>
<keyword evidence="2" id="KW-1185">Reference proteome</keyword>
<dbReference type="EMBL" id="JAWZSR010000004">
    <property type="protein sequence ID" value="MDX8046134.1"/>
    <property type="molecule type" value="Genomic_DNA"/>
</dbReference>
<name>A0ACC6M5A2_9BACI</name>
<reference evidence="1" key="1">
    <citation type="submission" date="2023-11" db="EMBL/GenBank/DDBJ databases">
        <title>Gracilibacillus pellucida a moderately halophilic bacterium isolated from saline soil in Xinjiang province.</title>
        <authorList>
            <person name="Zhang Z."/>
            <person name="Tan F."/>
            <person name="Wang Y."/>
            <person name="Xia M."/>
        </authorList>
    </citation>
    <scope>NUCLEOTIDE SEQUENCE</scope>
    <source>
        <strain evidence="1">S3-1-1</strain>
    </source>
</reference>
<proteinExistence type="predicted"/>
<evidence type="ECO:0000313" key="1">
    <source>
        <dbReference type="EMBL" id="MDX8046134.1"/>
    </source>
</evidence>
<sequence>MRTLYKFFLMFIFIIIQAFFVMNVSANSDEHYMYTIERLVQEERYHVAEQLMKQHQTSIIQQAGEEKDTYAPILEEYLLNSLNMLADPNATHAEKQLVVQQTVILWDAMTTKTAPLWTTWKTELERKMEGMLGKSEISQAEMDELIYYVEVISPVVKLHLTSEKYKQYEESIQVITNTHPTNDQAELEETFSQIAKLSIDSMTNANAHYTKWLIGIVFTFIFLSLSYVAWAKYRAEYSRS</sequence>
<gene>
    <name evidence="1" type="ORF">SH601_09040</name>
</gene>
<dbReference type="Proteomes" id="UP001277972">
    <property type="component" value="Unassembled WGS sequence"/>
</dbReference>